<dbReference type="InterPro" id="IPR051313">
    <property type="entry name" value="Bact_iron-sidero_bind"/>
</dbReference>
<dbReference type="PANTHER" id="PTHR30532">
    <property type="entry name" value="IRON III DICITRATE-BINDING PERIPLASMIC PROTEIN"/>
    <property type="match status" value="1"/>
</dbReference>
<keyword evidence="3" id="KW-0813">Transport</keyword>
<evidence type="ECO:0000259" key="6">
    <source>
        <dbReference type="PROSITE" id="PS50983"/>
    </source>
</evidence>
<keyword evidence="8" id="KW-1185">Reference proteome</keyword>
<evidence type="ECO:0000313" key="8">
    <source>
        <dbReference type="Proteomes" id="UP000664857"/>
    </source>
</evidence>
<evidence type="ECO:0000256" key="2">
    <source>
        <dbReference type="ARBA" id="ARBA00008814"/>
    </source>
</evidence>
<dbReference type="Pfam" id="PF01497">
    <property type="entry name" value="Peripla_BP_2"/>
    <property type="match status" value="1"/>
</dbReference>
<feature type="chain" id="PRO_5045245217" evidence="5">
    <location>
        <begin position="22"/>
        <end position="316"/>
    </location>
</feature>
<comment type="similarity">
    <text evidence="2">Belongs to the bacterial solute-binding protein 8 family.</text>
</comment>
<name>A0ABS3HS52_9ENTE</name>
<protein>
    <submittedName>
        <fullName evidence="7">Siderophore ABC transporter substrate-binding protein</fullName>
    </submittedName>
</protein>
<dbReference type="PANTHER" id="PTHR30532:SF28">
    <property type="entry name" value="PETROBACTIN-BINDING PROTEIN YCLQ"/>
    <property type="match status" value="1"/>
</dbReference>
<dbReference type="Proteomes" id="UP000664857">
    <property type="component" value="Unassembled WGS sequence"/>
</dbReference>
<comment type="subcellular location">
    <subcellularLocation>
        <location evidence="1">Cell envelope</location>
    </subcellularLocation>
</comment>
<evidence type="ECO:0000256" key="4">
    <source>
        <dbReference type="ARBA" id="ARBA00022729"/>
    </source>
</evidence>
<dbReference type="PROSITE" id="PS51257">
    <property type="entry name" value="PROKAR_LIPOPROTEIN"/>
    <property type="match status" value="1"/>
</dbReference>
<comment type="caution">
    <text evidence="7">The sequence shown here is derived from an EMBL/GenBank/DDBJ whole genome shotgun (WGS) entry which is preliminary data.</text>
</comment>
<accession>A0ABS3HS52</accession>
<dbReference type="InterPro" id="IPR033870">
    <property type="entry name" value="FatB"/>
</dbReference>
<evidence type="ECO:0000313" key="7">
    <source>
        <dbReference type="EMBL" id="MBO0476594.1"/>
    </source>
</evidence>
<dbReference type="RefSeq" id="WP_206965723.1">
    <property type="nucleotide sequence ID" value="NZ_JAFLVX010000015.1"/>
</dbReference>
<dbReference type="EMBL" id="JAFLVX010000015">
    <property type="protein sequence ID" value="MBO0476594.1"/>
    <property type="molecule type" value="Genomic_DNA"/>
</dbReference>
<organism evidence="7 8">
    <name type="scientific">Candidatus Vagococcus giribetii</name>
    <dbReference type="NCBI Taxonomy" id="2230876"/>
    <lineage>
        <taxon>Bacteria</taxon>
        <taxon>Bacillati</taxon>
        <taxon>Bacillota</taxon>
        <taxon>Bacilli</taxon>
        <taxon>Lactobacillales</taxon>
        <taxon>Enterococcaceae</taxon>
        <taxon>Vagococcus</taxon>
    </lineage>
</organism>
<evidence type="ECO:0000256" key="1">
    <source>
        <dbReference type="ARBA" id="ARBA00004196"/>
    </source>
</evidence>
<proteinExistence type="inferred from homology"/>
<feature type="domain" description="Fe/B12 periplasmic-binding" evidence="6">
    <location>
        <begin position="58"/>
        <end position="316"/>
    </location>
</feature>
<evidence type="ECO:0000256" key="3">
    <source>
        <dbReference type="ARBA" id="ARBA00022448"/>
    </source>
</evidence>
<keyword evidence="4 5" id="KW-0732">Signal</keyword>
<evidence type="ECO:0000256" key="5">
    <source>
        <dbReference type="SAM" id="SignalP"/>
    </source>
</evidence>
<dbReference type="CDD" id="cd01140">
    <property type="entry name" value="FatB"/>
    <property type="match status" value="1"/>
</dbReference>
<feature type="signal peptide" evidence="5">
    <location>
        <begin position="1"/>
        <end position="21"/>
    </location>
</feature>
<dbReference type="Gene3D" id="3.40.50.1980">
    <property type="entry name" value="Nitrogenase molybdenum iron protein domain"/>
    <property type="match status" value="2"/>
</dbReference>
<dbReference type="PROSITE" id="PS50983">
    <property type="entry name" value="FE_B12_PBP"/>
    <property type="match status" value="1"/>
</dbReference>
<reference evidence="7 8" key="1">
    <citation type="submission" date="2021-03" db="EMBL/GenBank/DDBJ databases">
        <title>Enterococcal diversity collection.</title>
        <authorList>
            <person name="Gilmore M.S."/>
            <person name="Schwartzman J."/>
            <person name="Van Tyne D."/>
            <person name="Martin M."/>
            <person name="Earl A.M."/>
            <person name="Manson A.L."/>
            <person name="Straub T."/>
            <person name="Salamzade R."/>
            <person name="Saavedra J."/>
            <person name="Lebreton F."/>
            <person name="Prichula J."/>
            <person name="Schaufler K."/>
            <person name="Gaca A."/>
            <person name="Sgardioli B."/>
            <person name="Wagenaar J."/>
            <person name="Strong T."/>
        </authorList>
    </citation>
    <scope>NUCLEOTIDE SEQUENCE [LARGE SCALE GENOMIC DNA]</scope>
    <source>
        <strain evidence="7 8">DIV0080</strain>
    </source>
</reference>
<dbReference type="InterPro" id="IPR002491">
    <property type="entry name" value="ABC_transptr_periplasmic_BD"/>
</dbReference>
<dbReference type="SUPFAM" id="SSF53807">
    <property type="entry name" value="Helical backbone' metal receptor"/>
    <property type="match status" value="1"/>
</dbReference>
<sequence length="316" mass="34077">MFNRKKLVGLVALLSIGTVLLTACGEKQKESKQEAKVTEITVKDSEGHEVKVPSEPKKVVVFDMGSLDAINQLGEGDSVIATAKPNLPKYLKEFDSVESAGGIKEPDLEKINALQPDLIIISGRQEDSRKELEKIAPTLFLGVDGSNAWGSTKQNIQTLGTIFGKEKEANTKITELEDQITQVKDKATASGEKALITLVNEGSLSAYGKGSRFGIIHDTFGVAPADDNIKVSTHGQEVSYEYVLKTNPDILFVIDRTQAIGGDNSKNNVAENELVKQTTAGKNGKVITLTPDLWYLSGGGIESTQLMIADVLKAFN</sequence>
<gene>
    <name evidence="7" type="ORF">DOK76_05895</name>
</gene>